<dbReference type="CDD" id="cd04643">
    <property type="entry name" value="CBS_pair_bac"/>
    <property type="match status" value="1"/>
</dbReference>
<dbReference type="EMBL" id="CP106877">
    <property type="protein sequence ID" value="WAA13227.1"/>
    <property type="molecule type" value="Genomic_DNA"/>
</dbReference>
<keyword evidence="3" id="KW-1185">Reference proteome</keyword>
<evidence type="ECO:0000259" key="1">
    <source>
        <dbReference type="Pfam" id="PF00571"/>
    </source>
</evidence>
<name>A0A9E8M0Q2_9BACI</name>
<dbReference type="InterPro" id="IPR000644">
    <property type="entry name" value="CBS_dom"/>
</dbReference>
<dbReference type="Gene3D" id="3.10.580.10">
    <property type="entry name" value="CBS-domain"/>
    <property type="match status" value="1"/>
</dbReference>
<evidence type="ECO:0000313" key="2">
    <source>
        <dbReference type="EMBL" id="WAA13227.1"/>
    </source>
</evidence>
<accession>A0A9E8M0Q2</accession>
<dbReference type="InterPro" id="IPR048125">
    <property type="entry name" value="CBS_CbpB"/>
</dbReference>
<dbReference type="SUPFAM" id="SSF54631">
    <property type="entry name" value="CBS-domain pair"/>
    <property type="match status" value="1"/>
</dbReference>
<dbReference type="Pfam" id="PF00571">
    <property type="entry name" value="CBS"/>
    <property type="match status" value="2"/>
</dbReference>
<proteinExistence type="predicted"/>
<dbReference type="NCBIfam" id="NF041630">
    <property type="entry name" value="CBS_CbpB"/>
    <property type="match status" value="1"/>
</dbReference>
<gene>
    <name evidence="2" type="ORF">OE105_03635</name>
</gene>
<dbReference type="KEGG" id="fhl:OE105_03635"/>
<dbReference type="InterPro" id="IPR046342">
    <property type="entry name" value="CBS_dom_sf"/>
</dbReference>
<organism evidence="2 3">
    <name type="scientific">Fervidibacillus halotolerans</name>
    <dbReference type="NCBI Taxonomy" id="2980027"/>
    <lineage>
        <taxon>Bacteria</taxon>
        <taxon>Bacillati</taxon>
        <taxon>Bacillota</taxon>
        <taxon>Bacilli</taxon>
        <taxon>Bacillales</taxon>
        <taxon>Bacillaceae</taxon>
        <taxon>Fervidibacillus</taxon>
    </lineage>
</organism>
<feature type="domain" description="CBS" evidence="1">
    <location>
        <begin position="16"/>
        <end position="63"/>
    </location>
</feature>
<evidence type="ECO:0000313" key="3">
    <source>
        <dbReference type="Proteomes" id="UP001164726"/>
    </source>
</evidence>
<reference evidence="2" key="1">
    <citation type="submission" date="2022-09" db="EMBL/GenBank/DDBJ databases">
        <title>Complete Genomes of Fervidibacillus albus and Fervidibacillus halotolerans isolated from tidal flat sediments.</title>
        <authorList>
            <person name="Kwon K.K."/>
            <person name="Yang S.-H."/>
            <person name="Park M.J."/>
            <person name="Oh H.-M."/>
        </authorList>
    </citation>
    <scope>NUCLEOTIDE SEQUENCE</scope>
    <source>
        <strain evidence="2">MEBiC13594</strain>
    </source>
</reference>
<dbReference type="Proteomes" id="UP001164726">
    <property type="component" value="Chromosome"/>
</dbReference>
<dbReference type="AlphaFoldDB" id="A0A9E8M0Q2"/>
<sequence length="151" mass="17119">MIDLQKDVLMEKRIGDLLVPSERVAHVQIGNNLEHALLVLTKSGYTAIPVLDPKYKLHGLISSPLILDSILGIERIEFEKLENIPVEQVMKKDIPKLHVNDSLNKGLKLLINHPFICAVDKDGYFEGILTRRIVLKQLSGLLHRLDIQFLD</sequence>
<feature type="domain" description="CBS" evidence="1">
    <location>
        <begin position="86"/>
        <end position="139"/>
    </location>
</feature>
<dbReference type="RefSeq" id="WP_275421378.1">
    <property type="nucleotide sequence ID" value="NZ_CP106877.1"/>
</dbReference>
<protein>
    <submittedName>
        <fullName evidence="2">CBS domain-containing protein</fullName>
    </submittedName>
</protein>